<gene>
    <name evidence="3" type="ORF">ESOMN_v1c04600</name>
</gene>
<evidence type="ECO:0000313" key="3">
    <source>
        <dbReference type="EMBL" id="ATZ18842.1"/>
    </source>
</evidence>
<keyword evidence="2" id="KW-0812">Transmembrane</keyword>
<evidence type="ECO:0000256" key="2">
    <source>
        <dbReference type="SAM" id="Phobius"/>
    </source>
</evidence>
<dbReference type="AlphaFoldDB" id="A0A2K8NYD3"/>
<accession>A0A2K8NYD3</accession>
<dbReference type="EMBL" id="CP024965">
    <property type="protein sequence ID" value="ATZ18842.1"/>
    <property type="molecule type" value="Genomic_DNA"/>
</dbReference>
<feature type="transmembrane region" description="Helical" evidence="2">
    <location>
        <begin position="209"/>
        <end position="230"/>
    </location>
</feature>
<keyword evidence="1" id="KW-0175">Coiled coil</keyword>
<dbReference type="RefSeq" id="WP_024863363.1">
    <property type="nucleotide sequence ID" value="NZ_CP024965.1"/>
</dbReference>
<keyword evidence="2" id="KW-0472">Membrane</keyword>
<sequence length="231" mass="27344">MAEFVSRKRLHKETIEQLNKEIEKINSKDKNDHFLNSLYSQLESIDYKHFSAIKNELNKNFEMQKFYLEKDKSKELINSEIKHTIKKYLNEIESIDNSHLSIRKNKSAHRSPKLIHDQIHKIELKELILKINSINEIENKKFLELNEFLAKENKIIAKSSLETSVLKAYIKDYKDIDTTNLVTDAKKKMTVSIEKINKQKDKYNISYKWFIIIIPIIIFAMISCIVIPFVV</sequence>
<protein>
    <submittedName>
        <fullName evidence="3">Uncharacterized protein</fullName>
    </submittedName>
</protein>
<feature type="coiled-coil region" evidence="1">
    <location>
        <begin position="1"/>
        <end position="28"/>
    </location>
</feature>
<proteinExistence type="predicted"/>
<evidence type="ECO:0000313" key="4">
    <source>
        <dbReference type="Proteomes" id="UP000232230"/>
    </source>
</evidence>
<reference evidence="3 4" key="1">
    <citation type="submission" date="2017-11" db="EMBL/GenBank/DDBJ databases">
        <title>Genome sequence of Entomoplasma somnilux PYAN-1 (ATCC 49194).</title>
        <authorList>
            <person name="Lo W.-S."/>
            <person name="Gasparich G.E."/>
            <person name="Kuo C.-H."/>
        </authorList>
    </citation>
    <scope>NUCLEOTIDE SEQUENCE [LARGE SCALE GENOMIC DNA]</scope>
    <source>
        <strain evidence="3 4">PYAN-1</strain>
    </source>
</reference>
<keyword evidence="4" id="KW-1185">Reference proteome</keyword>
<dbReference type="Proteomes" id="UP000232230">
    <property type="component" value="Chromosome"/>
</dbReference>
<evidence type="ECO:0000256" key="1">
    <source>
        <dbReference type="SAM" id="Coils"/>
    </source>
</evidence>
<name>A0A2K8NYD3_9MOLU</name>
<keyword evidence="2" id="KW-1133">Transmembrane helix</keyword>
<organism evidence="3 4">
    <name type="scientific">Williamsoniiplasma somnilux</name>
    <dbReference type="NCBI Taxonomy" id="215578"/>
    <lineage>
        <taxon>Bacteria</taxon>
        <taxon>Bacillati</taxon>
        <taxon>Mycoplasmatota</taxon>
        <taxon>Mollicutes</taxon>
        <taxon>Entomoplasmatales</taxon>
        <taxon>Williamsoniiplasma</taxon>
    </lineage>
</organism>
<dbReference type="KEGG" id="esx:ESOMN_v1c04600"/>